<keyword evidence="1" id="KW-0808">Transferase</keyword>
<organism evidence="1">
    <name type="scientific">human gut metagenome</name>
    <dbReference type="NCBI Taxonomy" id="408170"/>
    <lineage>
        <taxon>unclassified sequences</taxon>
        <taxon>metagenomes</taxon>
        <taxon>organismal metagenomes</taxon>
    </lineage>
</organism>
<keyword evidence="1" id="KW-0413">Isomerase</keyword>
<dbReference type="SUPFAM" id="SSF111337">
    <property type="entry name" value="QueA-like"/>
    <property type="match status" value="1"/>
</dbReference>
<comment type="caution">
    <text evidence="1">The sequence shown here is derived from an EMBL/GenBank/DDBJ whole genome shotgun (WGS) entry which is preliminary data.</text>
</comment>
<sequence>VSGEVKHKGHFYDLLEELHEGDVLVFNNTKVIPARLYGHRQGSGGKVEVLLLTPCGENRWECLVKPGKKCPVGQVIEFDDRLRGIVIDKTEFGGRIIEFTCNGV</sequence>
<proteinExistence type="predicted"/>
<dbReference type="PANTHER" id="PTHR30307:SF0">
    <property type="entry name" value="S-ADENOSYLMETHIONINE:TRNA RIBOSYLTRANSFERASE-ISOMERASE"/>
    <property type="match status" value="1"/>
</dbReference>
<dbReference type="InterPro" id="IPR036100">
    <property type="entry name" value="QueA_sf"/>
</dbReference>
<protein>
    <submittedName>
        <fullName evidence="1">S-adenosylmethionine:tRNA ribosyltransferase-isomerase</fullName>
    </submittedName>
</protein>
<name>W1YEH8_9ZZZZ</name>
<accession>W1YEH8</accession>
<dbReference type="Gene3D" id="2.40.10.240">
    <property type="entry name" value="QueA-like"/>
    <property type="match status" value="1"/>
</dbReference>
<dbReference type="InterPro" id="IPR003699">
    <property type="entry name" value="QueA"/>
</dbReference>
<dbReference type="AlphaFoldDB" id="W1YEH8"/>
<dbReference type="GO" id="GO:0008616">
    <property type="term" value="P:tRNA queuosine(34) biosynthetic process"/>
    <property type="evidence" value="ECO:0007669"/>
    <property type="project" value="TreeGrafter"/>
</dbReference>
<dbReference type="GO" id="GO:0051075">
    <property type="term" value="F:S-adenosylmethionine:tRNA ribosyltransferase-isomerase activity"/>
    <property type="evidence" value="ECO:0007669"/>
    <property type="project" value="TreeGrafter"/>
</dbReference>
<gene>
    <name evidence="1" type="ORF">Q604_UNBC06548G0001</name>
</gene>
<evidence type="ECO:0000313" key="1">
    <source>
        <dbReference type="EMBL" id="ETJ39579.1"/>
    </source>
</evidence>
<feature type="non-terminal residue" evidence="1">
    <location>
        <position position="104"/>
    </location>
</feature>
<reference evidence="1" key="1">
    <citation type="submission" date="2013-12" db="EMBL/GenBank/DDBJ databases">
        <title>A Varibaculum cambriense genome reconstructed from a premature infant gut community with otherwise low bacterial novelty that shifts toward anaerobic metabolism during the third week of life.</title>
        <authorList>
            <person name="Brown C.T."/>
            <person name="Sharon I."/>
            <person name="Thomas B.C."/>
            <person name="Castelle C.J."/>
            <person name="Morowitz M.J."/>
            <person name="Banfield J.F."/>
        </authorList>
    </citation>
    <scope>NUCLEOTIDE SEQUENCE</scope>
</reference>
<dbReference type="InterPro" id="IPR042119">
    <property type="entry name" value="QueA_dom2"/>
</dbReference>
<dbReference type="EMBL" id="AZMM01006548">
    <property type="protein sequence ID" value="ETJ39579.1"/>
    <property type="molecule type" value="Genomic_DNA"/>
</dbReference>
<dbReference type="PANTHER" id="PTHR30307">
    <property type="entry name" value="S-ADENOSYLMETHIONINE:TRNA RIBOSYLTRANSFERASE-ISOMERASE"/>
    <property type="match status" value="1"/>
</dbReference>
<feature type="non-terminal residue" evidence="1">
    <location>
        <position position="1"/>
    </location>
</feature>
<dbReference type="Pfam" id="PF02547">
    <property type="entry name" value="Queuosine_synth"/>
    <property type="match status" value="1"/>
</dbReference>